<dbReference type="Proteomes" id="UP000501113">
    <property type="component" value="Segment"/>
</dbReference>
<proteinExistence type="predicted"/>
<evidence type="ECO:0000313" key="1">
    <source>
        <dbReference type="EMBL" id="BCB67422.1"/>
    </source>
</evidence>
<accession>A0A6F8WZV3</accession>
<dbReference type="EMBL" id="LC534415">
    <property type="protein sequence ID" value="BCB67422.1"/>
    <property type="molecule type" value="Genomic_DNA"/>
</dbReference>
<organism evidence="1">
    <name type="scientific">Lymphocystis disease virus 2</name>
    <dbReference type="NCBI Taxonomy" id="159183"/>
    <lineage>
        <taxon>Viruses</taxon>
        <taxon>Varidnaviria</taxon>
        <taxon>Bamfordvirae</taxon>
        <taxon>Nucleocytoviricota</taxon>
        <taxon>Megaviricetes</taxon>
        <taxon>Pimascovirales</taxon>
        <taxon>Pimascovirales incertae sedis</taxon>
        <taxon>Iridoviridae</taxon>
        <taxon>Alphairidovirinae</taxon>
        <taxon>Lymphocystivirus</taxon>
        <taxon>Lymphocystivirus paralichthys1</taxon>
    </lineage>
</organism>
<sequence length="63" mass="7831">MFKKLKFLKNITTFCEYKYYILIVLTTQSLTQEEFNYLDNLTIYNDVYLFHFKSFKCIYLNNF</sequence>
<name>A0A6F8WZV3_9VIRU</name>
<protein>
    <submittedName>
        <fullName evidence="1">Uncharacterized protein</fullName>
    </submittedName>
</protein>
<reference evidence="1" key="1">
    <citation type="journal article" date="2021" name="Microbiol. Resour. Announc.">
        <title>Genome Sequence of Lymphocystis Disease Virus 2 LCDV-JP_Oita_2018, Isolated from a Diseased Japanese Flounder (Paralichthys olivaceus) in Japan.</title>
        <authorList>
            <person name="Kawato S."/>
            <person name="Nozaki R."/>
            <person name="Hirono I."/>
            <person name="Kondo H."/>
        </authorList>
    </citation>
    <scope>NUCLEOTIDE SEQUENCE</scope>
    <source>
        <strain evidence="1">LCDV-JP_Oita_2018</strain>
    </source>
</reference>